<reference evidence="8" key="1">
    <citation type="submission" date="2020-06" db="EMBL/GenBank/DDBJ databases">
        <title>WGS assembly of Ceratodon purpureus strain R40.</title>
        <authorList>
            <person name="Carey S.B."/>
            <person name="Jenkins J."/>
            <person name="Shu S."/>
            <person name="Lovell J.T."/>
            <person name="Sreedasyam A."/>
            <person name="Maumus F."/>
            <person name="Tiley G.P."/>
            <person name="Fernandez-Pozo N."/>
            <person name="Barry K."/>
            <person name="Chen C."/>
            <person name="Wang M."/>
            <person name="Lipzen A."/>
            <person name="Daum C."/>
            <person name="Saski C.A."/>
            <person name="Payton A.C."/>
            <person name="Mcbreen J.C."/>
            <person name="Conrad R.E."/>
            <person name="Kollar L.M."/>
            <person name="Olsson S."/>
            <person name="Huttunen S."/>
            <person name="Landis J.B."/>
            <person name="Wickett N.J."/>
            <person name="Johnson M.G."/>
            <person name="Rensing S.A."/>
            <person name="Grimwood J."/>
            <person name="Schmutz J."/>
            <person name="Mcdaniel S.F."/>
        </authorList>
    </citation>
    <scope>NUCLEOTIDE SEQUENCE</scope>
    <source>
        <strain evidence="8">R40</strain>
    </source>
</reference>
<protein>
    <recommendedName>
        <fullName evidence="5">Importin subunit alpha</fullName>
    </recommendedName>
</protein>
<evidence type="ECO:0000256" key="1">
    <source>
        <dbReference type="ARBA" id="ARBA00010394"/>
    </source>
</evidence>
<evidence type="ECO:0000313" key="9">
    <source>
        <dbReference type="Proteomes" id="UP000822688"/>
    </source>
</evidence>
<feature type="repeat" description="ARM" evidence="6">
    <location>
        <begin position="214"/>
        <end position="241"/>
    </location>
</feature>
<evidence type="ECO:0000256" key="7">
    <source>
        <dbReference type="SAM" id="MobiDB-lite"/>
    </source>
</evidence>
<dbReference type="InterPro" id="IPR000225">
    <property type="entry name" value="Armadillo"/>
</dbReference>
<keyword evidence="2 5" id="KW-0813">Transport</keyword>
<dbReference type="InterPro" id="IPR011989">
    <property type="entry name" value="ARM-like"/>
</dbReference>
<dbReference type="FunFam" id="1.25.10.10:FF:000222">
    <property type="entry name" value="Importin subunit alpha"/>
    <property type="match status" value="1"/>
</dbReference>
<keyword evidence="4 5" id="KW-0653">Protein transport</keyword>
<dbReference type="GO" id="GO:0006606">
    <property type="term" value="P:protein import into nucleus"/>
    <property type="evidence" value="ECO:0007669"/>
    <property type="project" value="InterPro"/>
</dbReference>
<evidence type="ECO:0000256" key="5">
    <source>
        <dbReference type="PIRNR" id="PIRNR005673"/>
    </source>
</evidence>
<dbReference type="GO" id="GO:0005737">
    <property type="term" value="C:cytoplasm"/>
    <property type="evidence" value="ECO:0007669"/>
    <property type="project" value="InterPro"/>
</dbReference>
<comment type="similarity">
    <text evidence="1 5">Belongs to the importin alpha family.</text>
</comment>
<dbReference type="PIRSF" id="PIRSF005673">
    <property type="entry name" value="Importin_alpha"/>
    <property type="match status" value="1"/>
</dbReference>
<dbReference type="SMART" id="SM00185">
    <property type="entry name" value="ARM"/>
    <property type="match status" value="7"/>
</dbReference>
<dbReference type="GO" id="GO:0061608">
    <property type="term" value="F:nuclear import signal receptor activity"/>
    <property type="evidence" value="ECO:0007669"/>
    <property type="project" value="InterPro"/>
</dbReference>
<dbReference type="PANTHER" id="PTHR23316">
    <property type="entry name" value="IMPORTIN ALPHA"/>
    <property type="match status" value="1"/>
</dbReference>
<accession>A0A8T0H439</accession>
<evidence type="ECO:0000256" key="3">
    <source>
        <dbReference type="ARBA" id="ARBA00022737"/>
    </source>
</evidence>
<evidence type="ECO:0000256" key="4">
    <source>
        <dbReference type="ARBA" id="ARBA00022927"/>
    </source>
</evidence>
<comment type="caution">
    <text evidence="8">The sequence shown here is derived from an EMBL/GenBank/DDBJ whole genome shotgun (WGS) entry which is preliminary data.</text>
</comment>
<dbReference type="Gene3D" id="1.25.10.10">
    <property type="entry name" value="Leucine-rich Repeat Variant"/>
    <property type="match status" value="1"/>
</dbReference>
<keyword evidence="9" id="KW-1185">Reference proteome</keyword>
<feature type="region of interest" description="Disordered" evidence="7">
    <location>
        <begin position="1"/>
        <end position="43"/>
    </location>
</feature>
<evidence type="ECO:0000256" key="2">
    <source>
        <dbReference type="ARBA" id="ARBA00022448"/>
    </source>
</evidence>
<feature type="repeat" description="ARM" evidence="6">
    <location>
        <begin position="391"/>
        <end position="418"/>
    </location>
</feature>
<feature type="region of interest" description="Disordered" evidence="7">
    <location>
        <begin position="525"/>
        <end position="548"/>
    </location>
</feature>
<dbReference type="EMBL" id="CM026429">
    <property type="protein sequence ID" value="KAG0565525.1"/>
    <property type="molecule type" value="Genomic_DNA"/>
</dbReference>
<dbReference type="SUPFAM" id="SSF48371">
    <property type="entry name" value="ARM repeat"/>
    <property type="match status" value="1"/>
</dbReference>
<dbReference type="AlphaFoldDB" id="A0A8T0H439"/>
<dbReference type="InterPro" id="IPR016024">
    <property type="entry name" value="ARM-type_fold"/>
</dbReference>
<dbReference type="PROSITE" id="PS50176">
    <property type="entry name" value="ARM_REPEAT"/>
    <property type="match status" value="2"/>
</dbReference>
<dbReference type="InterPro" id="IPR024931">
    <property type="entry name" value="Importin_alpha"/>
</dbReference>
<organism evidence="8 9">
    <name type="scientific">Ceratodon purpureus</name>
    <name type="common">Fire moss</name>
    <name type="synonym">Dicranum purpureum</name>
    <dbReference type="NCBI Taxonomy" id="3225"/>
    <lineage>
        <taxon>Eukaryota</taxon>
        <taxon>Viridiplantae</taxon>
        <taxon>Streptophyta</taxon>
        <taxon>Embryophyta</taxon>
        <taxon>Bryophyta</taxon>
        <taxon>Bryophytina</taxon>
        <taxon>Bryopsida</taxon>
        <taxon>Dicranidae</taxon>
        <taxon>Pseudoditrichales</taxon>
        <taxon>Ditrichaceae</taxon>
        <taxon>Ceratodon</taxon>
    </lineage>
</organism>
<sequence>MINFGAVESAGPNPRRDPFKSSVGKGAGQRRRQAAITVGKDRRESVVRAKRLRRADPEDHGDGDAMQLVTAGIDDEAAYKVLEDNTVAAVHNLKNLGKGTTAKKVEALQSLRRLLSSSAYPPVHAAVQAGVVPLLVDCLAFGASEDQLFEAAWCLTNIASGDPEQTRAVEPALPLLILHLGEKNPAQVVEQCAWAIGNVAGEAEDLREWLLRQGALPALARNLVSPIITLARTAAWALSNLIKGPNPRAAVELMKMDGIVDTLVRLVSTGDDELVVEVAWVLVYVTSMSDVHSGQLIHAGLLLPLVTRLALSRHLALLTPVLRSIGNIVASDNSKCDAVLTAGQSLPGGVIGALARVLESEYRTLQKEAAWVVSNLAAGSILHKRAVFNEGAVPPLVHLLATSAFDVRKEAAYALGNLCVTPRDQGGEGKPILEHLTVLVDRGCLMGFIALVKSPDLEAARLGLQFLELVMRALPDGKGPKLVEKEDGIAAMEELQFHDNEELRIMSNTLVDKYFGEDYGLEEEFGSGAMSTQDDSEYPPWRRGGLAA</sequence>
<evidence type="ECO:0000256" key="6">
    <source>
        <dbReference type="PROSITE-ProRule" id="PRU00259"/>
    </source>
</evidence>
<proteinExistence type="inferred from homology"/>
<evidence type="ECO:0000313" key="8">
    <source>
        <dbReference type="EMBL" id="KAG0565525.1"/>
    </source>
</evidence>
<dbReference type="Proteomes" id="UP000822688">
    <property type="component" value="Chromosome 8"/>
</dbReference>
<gene>
    <name evidence="8" type="ORF">KC19_8G197300</name>
</gene>
<dbReference type="Pfam" id="PF00514">
    <property type="entry name" value="Arm"/>
    <property type="match status" value="3"/>
</dbReference>
<keyword evidence="3" id="KW-0677">Repeat</keyword>
<name>A0A8T0H439_CERPU</name>